<dbReference type="HOGENOM" id="CLU_037243_0_0_1"/>
<dbReference type="EMBL" id="KN832579">
    <property type="protein sequence ID" value="KII83324.1"/>
    <property type="molecule type" value="Genomic_DNA"/>
</dbReference>
<name>A0A0C9T267_PLICR</name>
<organism evidence="2 3">
    <name type="scientific">Plicaturopsis crispa FD-325 SS-3</name>
    <dbReference type="NCBI Taxonomy" id="944288"/>
    <lineage>
        <taxon>Eukaryota</taxon>
        <taxon>Fungi</taxon>
        <taxon>Dikarya</taxon>
        <taxon>Basidiomycota</taxon>
        <taxon>Agaricomycotina</taxon>
        <taxon>Agaricomycetes</taxon>
        <taxon>Agaricomycetidae</taxon>
        <taxon>Amylocorticiales</taxon>
        <taxon>Amylocorticiaceae</taxon>
        <taxon>Plicatura</taxon>
        <taxon>Plicaturopsis crispa</taxon>
    </lineage>
</organism>
<sequence>MSESFLPQPNGVRHTHRSPNSELAALLSQTYAELEAVKADLAATIQRAEKAERFADQLVAANDNDGAARAVVDAEARVLAAERARDEADVRRRIVTEAWGELERYLQVVDIRSADARAGFARIVQDGGGHLVLSPIPLPGAQPTSSHRSHRMPPMHALPLPPPPNANPRHDDMQPPAKKSRHDSSSYHAPRPPRPSASAASLLPHHPLRHPQSSLQNAAAPPYARGAKRSRSRSASSSHSRATTDDLEDLILEAATDRRGDAVRNNDSHPPPVFTPPVTSAPSKKPRYNSIITPAASSVNVAHGSTSAPHGSVNHALAVPVDTSPPPPAVVYPQKNEAGQRICRQCGVPGRYKEGKCVEKWGPGPLGPGTVCDRCRKKFKRVERRGTIDGLEGHPTSLSLSTSTRVSPSANLQRTDTLPVYSNTQRHSPPPAIATLPDTSDVDMDIVAAARPAPAPTPQQAARSSPSRSPRRDVDSVLNMLVDSEADAEADGDADADAEAEPDTQDAEGGAAHDHDHEHDHDAEAEAELLEAVDAAEAMKNEDA</sequence>
<reference evidence="2 3" key="1">
    <citation type="submission" date="2014-06" db="EMBL/GenBank/DDBJ databases">
        <title>Evolutionary Origins and Diversification of the Mycorrhizal Mutualists.</title>
        <authorList>
            <consortium name="DOE Joint Genome Institute"/>
            <consortium name="Mycorrhizal Genomics Consortium"/>
            <person name="Kohler A."/>
            <person name="Kuo A."/>
            <person name="Nagy L.G."/>
            <person name="Floudas D."/>
            <person name="Copeland A."/>
            <person name="Barry K.W."/>
            <person name="Cichocki N."/>
            <person name="Veneault-Fourrey C."/>
            <person name="LaButti K."/>
            <person name="Lindquist E.A."/>
            <person name="Lipzen A."/>
            <person name="Lundell T."/>
            <person name="Morin E."/>
            <person name="Murat C."/>
            <person name="Riley R."/>
            <person name="Ohm R."/>
            <person name="Sun H."/>
            <person name="Tunlid A."/>
            <person name="Henrissat B."/>
            <person name="Grigoriev I.V."/>
            <person name="Hibbett D.S."/>
            <person name="Martin F."/>
        </authorList>
    </citation>
    <scope>NUCLEOTIDE SEQUENCE [LARGE SCALE GENOMIC DNA]</scope>
    <source>
        <strain evidence="2 3">FD-325 SS-3</strain>
    </source>
</reference>
<feature type="region of interest" description="Disordered" evidence="1">
    <location>
        <begin position="386"/>
        <end position="439"/>
    </location>
</feature>
<keyword evidence="3" id="KW-1185">Reference proteome</keyword>
<feature type="compositionally biased region" description="Low complexity" evidence="1">
    <location>
        <begin position="196"/>
        <end position="205"/>
    </location>
</feature>
<evidence type="ECO:0000256" key="1">
    <source>
        <dbReference type="SAM" id="MobiDB-lite"/>
    </source>
</evidence>
<feature type="compositionally biased region" description="Acidic residues" evidence="1">
    <location>
        <begin position="484"/>
        <end position="506"/>
    </location>
</feature>
<accession>A0A0C9T267</accession>
<evidence type="ECO:0000313" key="3">
    <source>
        <dbReference type="Proteomes" id="UP000053263"/>
    </source>
</evidence>
<proteinExistence type="predicted"/>
<protein>
    <submittedName>
        <fullName evidence="2">Uncharacterized protein</fullName>
    </submittedName>
</protein>
<dbReference type="OrthoDB" id="2162994at2759"/>
<feature type="compositionally biased region" description="Low complexity" evidence="1">
    <location>
        <begin position="451"/>
        <end position="468"/>
    </location>
</feature>
<feature type="compositionally biased region" description="Basic and acidic residues" evidence="1">
    <location>
        <begin position="255"/>
        <end position="267"/>
    </location>
</feature>
<feature type="compositionally biased region" description="Low complexity" evidence="1">
    <location>
        <begin position="395"/>
        <end position="409"/>
    </location>
</feature>
<feature type="compositionally biased region" description="Basic and acidic residues" evidence="1">
    <location>
        <begin position="511"/>
        <end position="524"/>
    </location>
</feature>
<dbReference type="Proteomes" id="UP000053263">
    <property type="component" value="Unassembled WGS sequence"/>
</dbReference>
<feature type="region of interest" description="Disordered" evidence="1">
    <location>
        <begin position="451"/>
        <end position="544"/>
    </location>
</feature>
<dbReference type="AlphaFoldDB" id="A0A0C9T267"/>
<gene>
    <name evidence="2" type="ORF">PLICRDRAFT_180581</name>
</gene>
<evidence type="ECO:0000313" key="2">
    <source>
        <dbReference type="EMBL" id="KII83324.1"/>
    </source>
</evidence>
<feature type="compositionally biased region" description="Polar residues" evidence="1">
    <location>
        <begin position="410"/>
        <end position="427"/>
    </location>
</feature>
<feature type="region of interest" description="Disordered" evidence="1">
    <location>
        <begin position="134"/>
        <end position="285"/>
    </location>
</feature>